<keyword evidence="9" id="KW-0949">S-adenosyl-L-methionine</keyword>
<feature type="compositionally biased region" description="Polar residues" evidence="15">
    <location>
        <begin position="600"/>
        <end position="610"/>
    </location>
</feature>
<feature type="region of interest" description="Disordered" evidence="15">
    <location>
        <begin position="763"/>
        <end position="794"/>
    </location>
</feature>
<evidence type="ECO:0000256" key="8">
    <source>
        <dbReference type="ARBA" id="ARBA00022679"/>
    </source>
</evidence>
<evidence type="ECO:0000256" key="7">
    <source>
        <dbReference type="ARBA" id="ARBA00022603"/>
    </source>
</evidence>
<dbReference type="SMART" id="SM00317">
    <property type="entry name" value="SET"/>
    <property type="match status" value="1"/>
</dbReference>
<dbReference type="AlphaFoldDB" id="A0AAQ3M7F2"/>
<dbReference type="PANTHER" id="PTHR12977:SF4">
    <property type="entry name" value="HISTONE-LYSINE N-METHYLTRANSFERASE KMT5B"/>
    <property type="match status" value="1"/>
</dbReference>
<feature type="compositionally biased region" description="Basic and acidic residues" evidence="15">
    <location>
        <begin position="763"/>
        <end position="777"/>
    </location>
</feature>
<keyword evidence="18" id="KW-1185">Reference proteome</keyword>
<accession>A0AAQ3M7F2</accession>
<evidence type="ECO:0000313" key="18">
    <source>
        <dbReference type="Proteomes" id="UP001303373"/>
    </source>
</evidence>
<evidence type="ECO:0000259" key="16">
    <source>
        <dbReference type="PROSITE" id="PS50280"/>
    </source>
</evidence>
<feature type="compositionally biased region" description="Basic and acidic residues" evidence="15">
    <location>
        <begin position="351"/>
        <end position="369"/>
    </location>
</feature>
<evidence type="ECO:0000256" key="15">
    <source>
        <dbReference type="SAM" id="MobiDB-lite"/>
    </source>
</evidence>
<dbReference type="Gene3D" id="2.170.270.10">
    <property type="entry name" value="SET domain"/>
    <property type="match status" value="1"/>
</dbReference>
<dbReference type="EC" id="2.1.1.372" evidence="12"/>
<feature type="region of interest" description="Disordered" evidence="15">
    <location>
        <begin position="389"/>
        <end position="554"/>
    </location>
</feature>
<dbReference type="PROSITE" id="PS50280">
    <property type="entry name" value="SET"/>
    <property type="match status" value="1"/>
</dbReference>
<name>A0AAQ3M7F2_9PEZI</name>
<evidence type="ECO:0000256" key="4">
    <source>
        <dbReference type="ARBA" id="ARBA00014232"/>
    </source>
</evidence>
<evidence type="ECO:0000313" key="17">
    <source>
        <dbReference type="EMBL" id="WPH02754.1"/>
    </source>
</evidence>
<evidence type="ECO:0000256" key="13">
    <source>
        <dbReference type="ARBA" id="ARBA00030653"/>
    </source>
</evidence>
<feature type="compositionally biased region" description="Polar residues" evidence="15">
    <location>
        <begin position="390"/>
        <end position="402"/>
    </location>
</feature>
<feature type="compositionally biased region" description="Basic and acidic residues" evidence="15">
    <location>
        <begin position="403"/>
        <end position="422"/>
    </location>
</feature>
<reference evidence="17 18" key="1">
    <citation type="submission" date="2023-11" db="EMBL/GenBank/DDBJ databases">
        <title>An acidophilic fungus is an integral part of prey digestion in a carnivorous sundew plant.</title>
        <authorList>
            <person name="Tsai I.J."/>
        </authorList>
    </citation>
    <scope>NUCLEOTIDE SEQUENCE [LARGE SCALE GENOMIC DNA]</scope>
    <source>
        <strain evidence="17">169a</strain>
    </source>
</reference>
<dbReference type="GO" id="GO:0005694">
    <property type="term" value="C:chromosome"/>
    <property type="evidence" value="ECO:0007669"/>
    <property type="project" value="UniProtKB-SubCell"/>
</dbReference>
<feature type="compositionally biased region" description="Basic residues" evidence="15">
    <location>
        <begin position="324"/>
        <end position="335"/>
    </location>
</feature>
<evidence type="ECO:0000256" key="12">
    <source>
        <dbReference type="ARBA" id="ARBA00024057"/>
    </source>
</evidence>
<feature type="domain" description="SET" evidence="16">
    <location>
        <begin position="120"/>
        <end position="233"/>
    </location>
</feature>
<dbReference type="EMBL" id="CP138588">
    <property type="protein sequence ID" value="WPH02754.1"/>
    <property type="molecule type" value="Genomic_DNA"/>
</dbReference>
<keyword evidence="8" id="KW-0808">Transferase</keyword>
<evidence type="ECO:0000256" key="6">
    <source>
        <dbReference type="ARBA" id="ARBA00022454"/>
    </source>
</evidence>
<evidence type="ECO:0000256" key="3">
    <source>
        <dbReference type="ARBA" id="ARBA00004286"/>
    </source>
</evidence>
<proteinExistence type="predicted"/>
<sequence>MPRKVTDLEEALKKKGGLTLSQLANYDDVLTDALVDRVYFWSTIRKLKPTYHPSRGVQEEDVCKILQKDVVIEKDATAAHKNLLQLPGIQKFYRALKTDDEKEHFERHLRKYVNIYLPECPFEVGTTNRYTIMTAEASIIARKPIRKGEPIKFLSGIQVEMTEQEEKELSSRTDFSIVLSSRRKRPSLFLGPARFANHDCDSNARLNTTGPHGIHIVACKDIAVGDEITVVYGENYFGDDNCECLCATCENLARNGWDPRGPILKEDSSDEEDESEVEENKPISRSRLKRALSKPQAPSTGTKKRKRNPDEETPVADETSGLVKRGRGRPKKKRRLETDEKVVDEVSNSIKTEREPWSLRSRESSHEGSQENPLDNILNFLYSVGDRYIQKNSNSEEPTSTETVDRAQIEAHEAEESSDERSSRRRSTSAKASLPASELPLHARESSHSPNREDSASCERRDVATTSKSGLRRTRLSSVQKESRNSALRNVTSAEDTDKDVFAVPDSPAPAVQPMESRRRSGRSRRHVEETIDSSAESTSPSSHGTATSSAESQASSATSIDAFAAAGDIAQSICEMLTSEAPRDKIASMKNASNSNASTEIISSRQSVMSEEPRRERKSLRGKGLLNGLHTAVHSIEQSEPKDGGDDENVTRGPPRQQGDYVLCAALLATTYHRWVECRNCDEHFVQGEAFLTRIACPRCERHSKLYGYYWPKTDKEGKWDKEERVLDHRTIHRFIEPENERNERKGRKGLALALQERELSLRASEESEHPVDKRLRISPRRSESRRKLRQTM</sequence>
<dbReference type="InterPro" id="IPR041938">
    <property type="entry name" value="Hist-Lys_N-MTase_N"/>
</dbReference>
<dbReference type="PANTHER" id="PTHR12977">
    <property type="entry name" value="SUPPRESSOR OF VARIEGATION 4-20-RELATED"/>
    <property type="match status" value="1"/>
</dbReference>
<comment type="subcellular location">
    <subcellularLocation>
        <location evidence="3">Chromosome</location>
    </subcellularLocation>
    <subcellularLocation>
        <location evidence="2">Nucleus</location>
    </subcellularLocation>
</comment>
<evidence type="ECO:0000256" key="11">
    <source>
        <dbReference type="ARBA" id="ARBA00023242"/>
    </source>
</evidence>
<dbReference type="Proteomes" id="UP001303373">
    <property type="component" value="Chromosome 9"/>
</dbReference>
<keyword evidence="7" id="KW-0489">Methyltransferase</keyword>
<keyword evidence="6" id="KW-0158">Chromosome</keyword>
<comment type="function">
    <text evidence="1">Histone methyltransferase that trimethylates 'Lys-20' of histone H4 to form H4K20me3.</text>
</comment>
<organism evidence="17 18">
    <name type="scientific">Acrodontium crateriforme</name>
    <dbReference type="NCBI Taxonomy" id="150365"/>
    <lineage>
        <taxon>Eukaryota</taxon>
        <taxon>Fungi</taxon>
        <taxon>Dikarya</taxon>
        <taxon>Ascomycota</taxon>
        <taxon>Pezizomycotina</taxon>
        <taxon>Dothideomycetes</taxon>
        <taxon>Dothideomycetidae</taxon>
        <taxon>Mycosphaerellales</taxon>
        <taxon>Teratosphaeriaceae</taxon>
        <taxon>Acrodontium</taxon>
    </lineage>
</organism>
<evidence type="ECO:0000256" key="9">
    <source>
        <dbReference type="ARBA" id="ARBA00022691"/>
    </source>
</evidence>
<feature type="region of interest" description="Disordered" evidence="15">
    <location>
        <begin position="589"/>
        <end position="656"/>
    </location>
</feature>
<feature type="compositionally biased region" description="Polar residues" evidence="15">
    <location>
        <begin position="476"/>
        <end position="494"/>
    </location>
</feature>
<feature type="compositionally biased region" description="Low complexity" evidence="15">
    <location>
        <begin position="589"/>
        <end position="599"/>
    </location>
</feature>
<dbReference type="PROSITE" id="PS51567">
    <property type="entry name" value="SAM_MT43_SUVAR420_1"/>
    <property type="match status" value="1"/>
</dbReference>
<feature type="region of interest" description="Disordered" evidence="15">
    <location>
        <begin position="257"/>
        <end position="375"/>
    </location>
</feature>
<dbReference type="GO" id="GO:0032259">
    <property type="term" value="P:methylation"/>
    <property type="evidence" value="ECO:0007669"/>
    <property type="project" value="UniProtKB-KW"/>
</dbReference>
<evidence type="ECO:0000256" key="1">
    <source>
        <dbReference type="ARBA" id="ARBA00001984"/>
    </source>
</evidence>
<dbReference type="SUPFAM" id="SSF82199">
    <property type="entry name" value="SET domain"/>
    <property type="match status" value="1"/>
</dbReference>
<dbReference type="InterPro" id="IPR046341">
    <property type="entry name" value="SET_dom_sf"/>
</dbReference>
<feature type="compositionally biased region" description="Polar residues" evidence="15">
    <location>
        <begin position="533"/>
        <end position="545"/>
    </location>
</feature>
<protein>
    <recommendedName>
        <fullName evidence="5">Histone-lysine N-methyltransferase SET9</fullName>
        <ecNumber evidence="12">2.1.1.372</ecNumber>
    </recommendedName>
    <alternativeName>
        <fullName evidence="4">Histone-lysine N-methyltransferase set9</fullName>
    </alternativeName>
    <alternativeName>
        <fullName evidence="13">SET domain protein 9</fullName>
    </alternativeName>
</protein>
<dbReference type="Pfam" id="PF00856">
    <property type="entry name" value="SET"/>
    <property type="match status" value="1"/>
</dbReference>
<dbReference type="InterPro" id="IPR039977">
    <property type="entry name" value="Suv4-20/Set9"/>
</dbReference>
<dbReference type="CDD" id="cd10524">
    <property type="entry name" value="SET_Suv4-20-like"/>
    <property type="match status" value="1"/>
</dbReference>
<evidence type="ECO:0000256" key="14">
    <source>
        <dbReference type="ARBA" id="ARBA00048081"/>
    </source>
</evidence>
<feature type="compositionally biased region" description="Basic residues" evidence="15">
    <location>
        <begin position="778"/>
        <end position="794"/>
    </location>
</feature>
<evidence type="ECO:0000256" key="5">
    <source>
        <dbReference type="ARBA" id="ARBA00015413"/>
    </source>
</evidence>
<keyword evidence="10" id="KW-0156">Chromatin regulator</keyword>
<dbReference type="GO" id="GO:0005634">
    <property type="term" value="C:nucleus"/>
    <property type="evidence" value="ECO:0007669"/>
    <property type="project" value="UniProtKB-SubCell"/>
</dbReference>
<feature type="compositionally biased region" description="Acidic residues" evidence="15">
    <location>
        <begin position="268"/>
        <end position="277"/>
    </location>
</feature>
<dbReference type="InterPro" id="IPR025783">
    <property type="entry name" value="Set9_fungi"/>
</dbReference>
<gene>
    <name evidence="17" type="ORF">R9X50_00562200</name>
</gene>
<dbReference type="GO" id="GO:0140943">
    <property type="term" value="F:histone H4K20 trimethyltransferase activity"/>
    <property type="evidence" value="ECO:0007669"/>
    <property type="project" value="UniProtKB-EC"/>
</dbReference>
<feature type="compositionally biased region" description="Basic and acidic residues" evidence="15">
    <location>
        <begin position="441"/>
        <end position="463"/>
    </location>
</feature>
<comment type="catalytic activity">
    <reaction evidence="14">
        <text>L-lysyl(20)-[histone H4] + 3 S-adenosyl-L-methionine = N(6),N(6),N(6)-trimethyl-L-lysyl(20)-[histone H4] + 3 S-adenosyl-L-homocysteine + 3 H(+)</text>
        <dbReference type="Rhea" id="RHEA:64456"/>
        <dbReference type="Rhea" id="RHEA-COMP:15554"/>
        <dbReference type="Rhea" id="RHEA-COMP:15998"/>
        <dbReference type="ChEBI" id="CHEBI:15378"/>
        <dbReference type="ChEBI" id="CHEBI:29969"/>
        <dbReference type="ChEBI" id="CHEBI:57856"/>
        <dbReference type="ChEBI" id="CHEBI:59789"/>
        <dbReference type="ChEBI" id="CHEBI:61961"/>
        <dbReference type="EC" id="2.1.1.372"/>
    </reaction>
</comment>
<dbReference type="InterPro" id="IPR001214">
    <property type="entry name" value="SET_dom"/>
</dbReference>
<evidence type="ECO:0000256" key="10">
    <source>
        <dbReference type="ARBA" id="ARBA00022853"/>
    </source>
</evidence>
<dbReference type="Gene3D" id="1.10.10.1700">
    <property type="entry name" value="Histone-lysine N-methyltransferase"/>
    <property type="match status" value="1"/>
</dbReference>
<keyword evidence="11" id="KW-0539">Nucleus</keyword>
<evidence type="ECO:0000256" key="2">
    <source>
        <dbReference type="ARBA" id="ARBA00004123"/>
    </source>
</evidence>